<dbReference type="SUPFAM" id="SSF88713">
    <property type="entry name" value="Glycoside hydrolase/deacetylase"/>
    <property type="match status" value="1"/>
</dbReference>
<dbReference type="InterPro" id="IPR052740">
    <property type="entry name" value="CE4"/>
</dbReference>
<keyword evidence="2" id="KW-1185">Reference proteome</keyword>
<evidence type="ECO:0008006" key="3">
    <source>
        <dbReference type="Google" id="ProtNLM"/>
    </source>
</evidence>
<organism evidence="1 2">
    <name type="scientific">Hypsibius exemplaris</name>
    <name type="common">Freshwater tardigrade</name>
    <dbReference type="NCBI Taxonomy" id="2072580"/>
    <lineage>
        <taxon>Eukaryota</taxon>
        <taxon>Metazoa</taxon>
        <taxon>Ecdysozoa</taxon>
        <taxon>Tardigrada</taxon>
        <taxon>Eutardigrada</taxon>
        <taxon>Parachela</taxon>
        <taxon>Hypsibioidea</taxon>
        <taxon>Hypsibiidae</taxon>
        <taxon>Hypsibius</taxon>
    </lineage>
</organism>
<accession>A0A1W0WY31</accession>
<dbReference type="GO" id="GO:0005975">
    <property type="term" value="P:carbohydrate metabolic process"/>
    <property type="evidence" value="ECO:0007669"/>
    <property type="project" value="InterPro"/>
</dbReference>
<proteinExistence type="predicted"/>
<reference evidence="2" key="1">
    <citation type="submission" date="2017-01" db="EMBL/GenBank/DDBJ databases">
        <title>Comparative genomics of anhydrobiosis in the tardigrade Hypsibius dujardini.</title>
        <authorList>
            <person name="Yoshida Y."/>
            <person name="Koutsovoulos G."/>
            <person name="Laetsch D."/>
            <person name="Stevens L."/>
            <person name="Kumar S."/>
            <person name="Horikawa D."/>
            <person name="Ishino K."/>
            <person name="Komine S."/>
            <person name="Tomita M."/>
            <person name="Blaxter M."/>
            <person name="Arakawa K."/>
        </authorList>
    </citation>
    <scope>NUCLEOTIDE SEQUENCE [LARGE SCALE GENOMIC DNA]</scope>
    <source>
        <strain evidence="2">Z151</strain>
    </source>
</reference>
<dbReference type="EMBL" id="MTYJ01000033">
    <property type="protein sequence ID" value="OQV20106.1"/>
    <property type="molecule type" value="Genomic_DNA"/>
</dbReference>
<name>A0A1W0WY31_HYPEX</name>
<dbReference type="PANTHER" id="PTHR45985">
    <property type="match status" value="1"/>
</dbReference>
<sequence length="612" mass="68267">MVAWWPSLGPLKGVVSNSAQLIVVQSPGHGPSHRRSRVHHHLVSVSDRARRVCVRFFPLLPSVATVVAFAPLQHGSMAGIGIKACNSWLLLSWIHVVVLPSSLLFQSQEPWLFTLDQQPENNGSLGEPHPVAAAPTWTPSNLDAELDNALYYSDDAGGSGASILPGLAEPCNKTACQLPNCYCDSSVIPGGLSANQTPQMLVIAFDGAINMHNYDLYTQIFNEDRRNPNGCPIRATFYLSHRWTDYSNVQNLYALGHEIALRGVALTGDEANATYESFTEDIIALQQIARNFADVNPDDVVGMRAPYLKTEGDDQFLAAFDTKLLYDSSILNPSLTPVWPFTLDYAMPFTCPTWYPRCPMLSYPGLWEIPVTRLVGPAGVPYGFFTAYEFSKNPIEIADILMKFFLTHYTTNRAPFTLNGLSYWFVTPEFRLGYELFLEQVLRLPDVWMVTSTQLIHWMQNPTAASEMNAFEPFKCDTKRDVELCQTPRSCRTFLDGEEIYFTSCKRCPYTFPYLKNFNGDAERSGLALTRCERDAERSGSALTRCERDAERSGLALTRCERGAERSGSALTRCERDAERSGSALTRCECDAETLATFPCGAVRYFRVARGC</sequence>
<dbReference type="Gene3D" id="3.20.20.370">
    <property type="entry name" value="Glycoside hydrolase/deacetylase"/>
    <property type="match status" value="1"/>
</dbReference>
<gene>
    <name evidence="1" type="ORF">BV898_05899</name>
</gene>
<evidence type="ECO:0000313" key="1">
    <source>
        <dbReference type="EMBL" id="OQV20106.1"/>
    </source>
</evidence>
<dbReference type="PANTHER" id="PTHR45985:SF3">
    <property type="entry name" value="CHITIN DEACETYLASE-LIKE 4"/>
    <property type="match status" value="1"/>
</dbReference>
<dbReference type="AlphaFoldDB" id="A0A1W0WY31"/>
<protein>
    <recommendedName>
        <fullName evidence="3">NodB homology domain-containing protein</fullName>
    </recommendedName>
</protein>
<comment type="caution">
    <text evidence="1">The sequence shown here is derived from an EMBL/GenBank/DDBJ whole genome shotgun (WGS) entry which is preliminary data.</text>
</comment>
<evidence type="ECO:0000313" key="2">
    <source>
        <dbReference type="Proteomes" id="UP000192578"/>
    </source>
</evidence>
<dbReference type="Proteomes" id="UP000192578">
    <property type="component" value="Unassembled WGS sequence"/>
</dbReference>
<dbReference type="OrthoDB" id="504708at2759"/>
<dbReference type="InterPro" id="IPR011330">
    <property type="entry name" value="Glyco_hydro/deAcase_b/a-brl"/>
</dbReference>